<dbReference type="PANTHER" id="PTHR33993:SF14">
    <property type="entry name" value="GB|AAF24581.1"/>
    <property type="match status" value="1"/>
</dbReference>
<dbReference type="InterPro" id="IPR004360">
    <property type="entry name" value="Glyas_Fos-R_dOase_dom"/>
</dbReference>
<reference evidence="2 3" key="1">
    <citation type="journal article" date="2017" name="Nat. Commun.">
        <title>In situ click chemistry generation of cyclooxygenase-2 inhibitors.</title>
        <authorList>
            <person name="Bhardwaj A."/>
            <person name="Kaur J."/>
            <person name="Wuest M."/>
            <person name="Wuest F."/>
        </authorList>
    </citation>
    <scope>NUCLEOTIDE SEQUENCE [LARGE SCALE GENOMIC DNA]</scope>
    <source>
        <strain evidence="2">S2_012_000_R3_94</strain>
    </source>
</reference>
<dbReference type="Gene3D" id="3.10.180.10">
    <property type="entry name" value="2,3-Dihydroxybiphenyl 1,2-Dioxygenase, domain 1"/>
    <property type="match status" value="2"/>
</dbReference>
<sequence>MTYHGNPCWYELGTSDLNGAGQFYGKVLGWNVENAGMEGFEYHLAKMGEAMVAGMMSNAGQEGSPPPNWVIYFAVDDCDKTAADIKAGGGQVYKEPADIPGTGRFAVVADPQGAVFGILQPLPMTPSDEGQSFNQQKAGHGNWNELMSSDPEAAYDFYAKLFGWSKGEAMDMGEMGTYQLLRRDDKDFGAVMGLGDAPVPAWLPYFGVENTTAAVDRINAEGGKVLHGPIEVPGPAYIAVAQDPQGAAFAVVGPEK</sequence>
<dbReference type="CDD" id="cd07247">
    <property type="entry name" value="SgaA_N_like"/>
    <property type="match status" value="2"/>
</dbReference>
<gene>
    <name evidence="2" type="ORF">DI616_10615</name>
</gene>
<organism evidence="2 3">
    <name type="scientific">Paracoccus denitrificans</name>
    <dbReference type="NCBI Taxonomy" id="266"/>
    <lineage>
        <taxon>Bacteria</taxon>
        <taxon>Pseudomonadati</taxon>
        <taxon>Pseudomonadota</taxon>
        <taxon>Alphaproteobacteria</taxon>
        <taxon>Rhodobacterales</taxon>
        <taxon>Paracoccaceae</taxon>
        <taxon>Paracoccus</taxon>
    </lineage>
</organism>
<dbReference type="AlphaFoldDB" id="A0A533I5P0"/>
<dbReference type="PANTHER" id="PTHR33993">
    <property type="entry name" value="GLYOXALASE-RELATED"/>
    <property type="match status" value="1"/>
</dbReference>
<dbReference type="InterPro" id="IPR029068">
    <property type="entry name" value="Glyas_Bleomycin-R_OHBP_Dase"/>
</dbReference>
<dbReference type="SUPFAM" id="SSF54593">
    <property type="entry name" value="Glyoxalase/Bleomycin resistance protein/Dihydroxybiphenyl dioxygenase"/>
    <property type="match status" value="2"/>
</dbReference>
<dbReference type="Pfam" id="PF00903">
    <property type="entry name" value="Glyoxalase"/>
    <property type="match status" value="2"/>
</dbReference>
<evidence type="ECO:0000313" key="3">
    <source>
        <dbReference type="Proteomes" id="UP000315344"/>
    </source>
</evidence>
<name>A0A533I5P0_PARDE</name>
<feature type="domain" description="VOC" evidence="1">
    <location>
        <begin position="140"/>
        <end position="254"/>
    </location>
</feature>
<dbReference type="InterPro" id="IPR052164">
    <property type="entry name" value="Anthracycline_SecMetBiosynth"/>
</dbReference>
<comment type="caution">
    <text evidence="2">The sequence shown here is derived from an EMBL/GenBank/DDBJ whole genome shotgun (WGS) entry which is preliminary data.</text>
</comment>
<protein>
    <submittedName>
        <fullName evidence="2">VOC family protein</fullName>
    </submittedName>
</protein>
<dbReference type="PROSITE" id="PS51819">
    <property type="entry name" value="VOC"/>
    <property type="match status" value="2"/>
</dbReference>
<feature type="domain" description="VOC" evidence="1">
    <location>
        <begin position="6"/>
        <end position="121"/>
    </location>
</feature>
<evidence type="ECO:0000313" key="2">
    <source>
        <dbReference type="EMBL" id="TKW66403.1"/>
    </source>
</evidence>
<accession>A0A533I5P0</accession>
<dbReference type="EMBL" id="VAFL01000007">
    <property type="protein sequence ID" value="TKW66403.1"/>
    <property type="molecule type" value="Genomic_DNA"/>
</dbReference>
<evidence type="ECO:0000259" key="1">
    <source>
        <dbReference type="PROSITE" id="PS51819"/>
    </source>
</evidence>
<proteinExistence type="predicted"/>
<dbReference type="InterPro" id="IPR037523">
    <property type="entry name" value="VOC_core"/>
</dbReference>
<dbReference type="Proteomes" id="UP000315344">
    <property type="component" value="Unassembled WGS sequence"/>
</dbReference>